<dbReference type="CDD" id="cd03784">
    <property type="entry name" value="GT1_Gtf-like"/>
    <property type="match status" value="1"/>
</dbReference>
<dbReference type="SUPFAM" id="SSF53756">
    <property type="entry name" value="UDP-Glycosyltransferase/glycogen phosphorylase"/>
    <property type="match status" value="1"/>
</dbReference>
<proteinExistence type="inferred from homology"/>
<dbReference type="InterPro" id="IPR050481">
    <property type="entry name" value="UDP-glycosyltransf_plant"/>
</dbReference>
<organism evidence="5">
    <name type="scientific">Setaria italica</name>
    <name type="common">Foxtail millet</name>
    <name type="synonym">Panicum italicum</name>
    <dbReference type="NCBI Taxonomy" id="4555"/>
    <lineage>
        <taxon>Eukaryota</taxon>
        <taxon>Viridiplantae</taxon>
        <taxon>Streptophyta</taxon>
        <taxon>Embryophyta</taxon>
        <taxon>Tracheophyta</taxon>
        <taxon>Spermatophyta</taxon>
        <taxon>Magnoliopsida</taxon>
        <taxon>Liliopsida</taxon>
        <taxon>Poales</taxon>
        <taxon>Poaceae</taxon>
        <taxon>PACMAD clade</taxon>
        <taxon>Panicoideae</taxon>
        <taxon>Panicodae</taxon>
        <taxon>Paniceae</taxon>
        <taxon>Cenchrinae</taxon>
        <taxon>Setaria</taxon>
    </lineage>
</organism>
<dbReference type="Pfam" id="PF00201">
    <property type="entry name" value="UDPGT"/>
    <property type="match status" value="1"/>
</dbReference>
<dbReference type="OrthoDB" id="5835829at2759"/>
<keyword evidence="3" id="KW-0328">Glycosyltransferase</keyword>
<dbReference type="Gene3D" id="3.40.50.2000">
    <property type="entry name" value="Glycogen Phosphorylase B"/>
    <property type="match status" value="2"/>
</dbReference>
<dbReference type="GO" id="GO:0035251">
    <property type="term" value="F:UDP-glucosyltransferase activity"/>
    <property type="evidence" value="ECO:0007669"/>
    <property type="project" value="InterPro"/>
</dbReference>
<dbReference type="AlphaFoldDB" id="A0A368QIU4"/>
<evidence type="ECO:0000256" key="3">
    <source>
        <dbReference type="RuleBase" id="RU003718"/>
    </source>
</evidence>
<dbReference type="EMBL" id="CM003530">
    <property type="protein sequence ID" value="RCV17734.1"/>
    <property type="molecule type" value="Genomic_DNA"/>
</dbReference>
<dbReference type="InterPro" id="IPR002213">
    <property type="entry name" value="UDP_glucos_trans"/>
</dbReference>
<evidence type="ECO:0000313" key="5">
    <source>
        <dbReference type="EMBL" id="RCV17734.1"/>
    </source>
</evidence>
<dbReference type="EC" id="2.4.1.-" evidence="4"/>
<dbReference type="InterPro" id="IPR035595">
    <property type="entry name" value="UDP_glycos_trans_CS"/>
</dbReference>
<evidence type="ECO:0000256" key="1">
    <source>
        <dbReference type="ARBA" id="ARBA00009995"/>
    </source>
</evidence>
<evidence type="ECO:0000256" key="4">
    <source>
        <dbReference type="RuleBase" id="RU362057"/>
    </source>
</evidence>
<accession>A0A368QIU4</accession>
<keyword evidence="2 3" id="KW-0808">Transferase</keyword>
<comment type="similarity">
    <text evidence="1 3">Belongs to the UDP-glycosyltransferase family.</text>
</comment>
<gene>
    <name evidence="5" type="ORF">SETIT_3G243400v2</name>
</gene>
<name>A0A368QIU4_SETIT</name>
<dbReference type="FunFam" id="3.40.50.2000:FF:000056">
    <property type="entry name" value="Glycosyltransferase"/>
    <property type="match status" value="1"/>
</dbReference>
<sequence length="451" mass="49567">MKKIVILYPTILASHFAPMMQLVDVLLEEGYTVAVAVIDITMEQDATFAATVDRAASSRRLSVSFHTLPRIRDPPFQLDLLLINLELLRRYNKRLRGFLCSMPPGSVHALVVDVVSVDAFGLRIPVYTFYLTSTSTLAVFLQLPSIRAQGQPSFRELGDAHLNFHGVPPMPASHLMSKMLEDPESEIYKVVMSQLSKHLEADGILVNTFASLEARAVGSLRDSWFLPDSKCTIPPVYFIGPLVVESGDGAKGKHECIAWLDEQPEQSVVFLCFGSMAEARFSEAQLKEIAVGLENSGHRFLWVAVGPADPDLDVLLPEGFLERTNGRGLVVKQWALQVDVLRHKATGLFVTHCGWNSVLEGITAGVPMLCLPLYSEQKMNKVFMVEEAGIGVEVVGWQQGLVRSEEVEARARVTAHKEAATMAWKNGSSSRSAFSQFLSDAAGIGTGKTRV</sequence>
<dbReference type="PANTHER" id="PTHR48048:SF92">
    <property type="entry name" value="OS01G0869400 PROTEIN"/>
    <property type="match status" value="1"/>
</dbReference>
<reference evidence="5" key="2">
    <citation type="submission" date="2015-07" db="EMBL/GenBank/DDBJ databases">
        <authorList>
            <person name="Noorani M."/>
        </authorList>
    </citation>
    <scope>NUCLEOTIDE SEQUENCE</scope>
    <source>
        <strain evidence="5">Yugu1</strain>
    </source>
</reference>
<protein>
    <recommendedName>
        <fullName evidence="4">Glycosyltransferase</fullName>
        <ecNumber evidence="4">2.4.1.-</ecNumber>
    </recommendedName>
</protein>
<dbReference type="PANTHER" id="PTHR48048">
    <property type="entry name" value="GLYCOSYLTRANSFERASE"/>
    <property type="match status" value="1"/>
</dbReference>
<dbReference type="PROSITE" id="PS00375">
    <property type="entry name" value="UDPGT"/>
    <property type="match status" value="1"/>
</dbReference>
<reference evidence="5" key="1">
    <citation type="journal article" date="2012" name="Nat. Biotechnol.">
        <title>Reference genome sequence of the model plant Setaria.</title>
        <authorList>
            <person name="Bennetzen J.L."/>
            <person name="Schmutz J."/>
            <person name="Wang H."/>
            <person name="Percifield R."/>
            <person name="Hawkins J."/>
            <person name="Pontaroli A.C."/>
            <person name="Estep M."/>
            <person name="Feng L."/>
            <person name="Vaughn J.N."/>
            <person name="Grimwood J."/>
            <person name="Jenkins J."/>
            <person name="Barry K."/>
            <person name="Lindquist E."/>
            <person name="Hellsten U."/>
            <person name="Deshpande S."/>
            <person name="Wang X."/>
            <person name="Wu X."/>
            <person name="Mitros T."/>
            <person name="Triplett J."/>
            <person name="Yang X."/>
            <person name="Ye C.Y."/>
            <person name="Mauro-Herrera M."/>
            <person name="Wang L."/>
            <person name="Li P."/>
            <person name="Sharma M."/>
            <person name="Sharma R."/>
            <person name="Ronald P.C."/>
            <person name="Panaud O."/>
            <person name="Kellogg E.A."/>
            <person name="Brutnell T.P."/>
            <person name="Doust A.N."/>
            <person name="Tuskan G.A."/>
            <person name="Rokhsar D."/>
            <person name="Devos K.M."/>
        </authorList>
    </citation>
    <scope>NUCLEOTIDE SEQUENCE [LARGE SCALE GENOMIC DNA]</scope>
    <source>
        <strain evidence="5">Yugu1</strain>
    </source>
</reference>
<evidence type="ECO:0000256" key="2">
    <source>
        <dbReference type="ARBA" id="ARBA00022679"/>
    </source>
</evidence>